<dbReference type="PANTHER" id="PTHR48083:SF1">
    <property type="entry name" value="DEHYDROGENASE, PUTATIVE (AFU_ORTHOLOGUE AFUA_7G06510)-RELATED"/>
    <property type="match status" value="1"/>
</dbReference>
<dbReference type="Proteomes" id="UP000242972">
    <property type="component" value="Unassembled WGS sequence"/>
</dbReference>
<accession>A0A2T2XJR8</accession>
<dbReference type="Gene3D" id="1.10.540.10">
    <property type="entry name" value="Acyl-CoA dehydrogenase/oxidase, N-terminal domain"/>
    <property type="match status" value="1"/>
</dbReference>
<dbReference type="InterPro" id="IPR050741">
    <property type="entry name" value="Acyl-CoA_dehydrogenase"/>
</dbReference>
<dbReference type="InterPro" id="IPR013786">
    <property type="entry name" value="AcylCoA_DH/ox_N"/>
</dbReference>
<keyword evidence="4 6" id="KW-0274">FAD</keyword>
<dbReference type="InterPro" id="IPR009100">
    <property type="entry name" value="AcylCoA_DH/oxidase_NM_dom_sf"/>
</dbReference>
<dbReference type="EMBL" id="PXYW01000007">
    <property type="protein sequence ID" value="PSR34730.1"/>
    <property type="molecule type" value="Genomic_DNA"/>
</dbReference>
<feature type="domain" description="Acyl-CoA dehydrogenase/oxidase C-terminal" evidence="7">
    <location>
        <begin position="229"/>
        <end position="360"/>
    </location>
</feature>
<dbReference type="InterPro" id="IPR006091">
    <property type="entry name" value="Acyl-CoA_Oxase/DH_mid-dom"/>
</dbReference>
<organism evidence="10 11">
    <name type="scientific">Sulfobacillus benefaciens</name>
    <dbReference type="NCBI Taxonomy" id="453960"/>
    <lineage>
        <taxon>Bacteria</taxon>
        <taxon>Bacillati</taxon>
        <taxon>Bacillota</taxon>
        <taxon>Clostridia</taxon>
        <taxon>Eubacteriales</taxon>
        <taxon>Clostridiales Family XVII. Incertae Sedis</taxon>
        <taxon>Sulfobacillus</taxon>
    </lineage>
</organism>
<feature type="domain" description="Acyl-CoA dehydrogenase/oxidase N-terminal" evidence="9">
    <location>
        <begin position="7"/>
        <end position="117"/>
    </location>
</feature>
<protein>
    <submittedName>
        <fullName evidence="10">Acyl-CoA dehydrogenase</fullName>
    </submittedName>
</protein>
<dbReference type="InterPro" id="IPR009075">
    <property type="entry name" value="AcylCo_DH/oxidase_C"/>
</dbReference>
<dbReference type="GO" id="GO:0003995">
    <property type="term" value="F:acyl-CoA dehydrogenase activity"/>
    <property type="evidence" value="ECO:0007669"/>
    <property type="project" value="TreeGrafter"/>
</dbReference>
<dbReference type="GO" id="GO:0050660">
    <property type="term" value="F:flavin adenine dinucleotide binding"/>
    <property type="evidence" value="ECO:0007669"/>
    <property type="project" value="InterPro"/>
</dbReference>
<evidence type="ECO:0000256" key="3">
    <source>
        <dbReference type="ARBA" id="ARBA00022630"/>
    </source>
</evidence>
<comment type="similarity">
    <text evidence="2 6">Belongs to the acyl-CoA dehydrogenase family.</text>
</comment>
<keyword evidence="5 6" id="KW-0560">Oxidoreductase</keyword>
<dbReference type="SUPFAM" id="SSF47203">
    <property type="entry name" value="Acyl-CoA dehydrogenase C-terminal domain-like"/>
    <property type="match status" value="1"/>
</dbReference>
<sequence length="384" mass="41837">MSDILTVEQDAIIRTVDKIAERYDRRYWLDHAHTGTFPRSMWKALADAGILGIAVPEPFGGTGLGLLEMALVQERLAEHGVPLLLFVVGPGLSLMPIVRHGTADQMHKFVKPAVTGDKVFCFGITEPGAGSNTMKIETFGRRTAHGYRVTGQKVFISGAEHADYMLLVARTAEYNSQGRDGLSLMVIDLKAPGVRVVPQEMLVQSLERQAQVFLEDVEVPESAVIGEAGQGFRYLFDALNPERINVAAMAVGLGRYLTTRAVDYAKTREVFGVSIGSHQSLQHPLAEAKTHLELAWLMNLRAAEVYDQGGAPGEYANMAKLGAVDAALEAADIAIEVHGGNGFTRDYDLLSIWTLCRLLKTAPVSRELVLSYIGHHVLGLPASY</sequence>
<dbReference type="InterPro" id="IPR037069">
    <property type="entry name" value="AcylCoA_DH/ox_N_sf"/>
</dbReference>
<evidence type="ECO:0000313" key="11">
    <source>
        <dbReference type="Proteomes" id="UP000242972"/>
    </source>
</evidence>
<dbReference type="FunFam" id="2.40.110.10:FF:000002">
    <property type="entry name" value="Acyl-CoA dehydrogenase fadE12"/>
    <property type="match status" value="1"/>
</dbReference>
<evidence type="ECO:0000256" key="2">
    <source>
        <dbReference type="ARBA" id="ARBA00009347"/>
    </source>
</evidence>
<name>A0A2T2XJR8_9FIRM</name>
<dbReference type="Pfam" id="PF00441">
    <property type="entry name" value="Acyl-CoA_dh_1"/>
    <property type="match status" value="1"/>
</dbReference>
<dbReference type="Pfam" id="PF02770">
    <property type="entry name" value="Acyl-CoA_dh_M"/>
    <property type="match status" value="1"/>
</dbReference>
<comment type="cofactor">
    <cofactor evidence="1 6">
        <name>FAD</name>
        <dbReference type="ChEBI" id="CHEBI:57692"/>
    </cofactor>
</comment>
<keyword evidence="3 6" id="KW-0285">Flavoprotein</keyword>
<evidence type="ECO:0000256" key="6">
    <source>
        <dbReference type="RuleBase" id="RU362125"/>
    </source>
</evidence>
<evidence type="ECO:0000259" key="8">
    <source>
        <dbReference type="Pfam" id="PF02770"/>
    </source>
</evidence>
<comment type="caution">
    <text evidence="10">The sequence shown here is derived from an EMBL/GenBank/DDBJ whole genome shotgun (WGS) entry which is preliminary data.</text>
</comment>
<dbReference type="InterPro" id="IPR036250">
    <property type="entry name" value="AcylCo_DH-like_C"/>
</dbReference>
<evidence type="ECO:0000259" key="9">
    <source>
        <dbReference type="Pfam" id="PF02771"/>
    </source>
</evidence>
<evidence type="ECO:0000259" key="7">
    <source>
        <dbReference type="Pfam" id="PF00441"/>
    </source>
</evidence>
<dbReference type="Gene3D" id="2.40.110.10">
    <property type="entry name" value="Butyryl-CoA Dehydrogenase, subunit A, domain 2"/>
    <property type="match status" value="1"/>
</dbReference>
<evidence type="ECO:0000256" key="5">
    <source>
        <dbReference type="ARBA" id="ARBA00023002"/>
    </source>
</evidence>
<dbReference type="Gene3D" id="1.20.140.10">
    <property type="entry name" value="Butyryl-CoA Dehydrogenase, subunit A, domain 3"/>
    <property type="match status" value="1"/>
</dbReference>
<dbReference type="PANTHER" id="PTHR48083">
    <property type="entry name" value="MEDIUM-CHAIN SPECIFIC ACYL-COA DEHYDROGENASE, MITOCHONDRIAL-RELATED"/>
    <property type="match status" value="1"/>
</dbReference>
<evidence type="ECO:0000256" key="1">
    <source>
        <dbReference type="ARBA" id="ARBA00001974"/>
    </source>
</evidence>
<feature type="domain" description="Acyl-CoA oxidase/dehydrogenase middle" evidence="8">
    <location>
        <begin position="121"/>
        <end position="200"/>
    </location>
</feature>
<reference evidence="10 11" key="1">
    <citation type="journal article" date="2014" name="BMC Genomics">
        <title>Comparison of environmental and isolate Sulfobacillus genomes reveals diverse carbon, sulfur, nitrogen, and hydrogen metabolisms.</title>
        <authorList>
            <person name="Justice N.B."/>
            <person name="Norman A."/>
            <person name="Brown C.T."/>
            <person name="Singh A."/>
            <person name="Thomas B.C."/>
            <person name="Banfield J.F."/>
        </authorList>
    </citation>
    <scope>NUCLEOTIDE SEQUENCE [LARGE SCALE GENOMIC DNA]</scope>
    <source>
        <strain evidence="10">AMDSBA4</strain>
    </source>
</reference>
<gene>
    <name evidence="10" type="ORF">C7B46_04655</name>
</gene>
<dbReference type="InterPro" id="IPR046373">
    <property type="entry name" value="Acyl-CoA_Oxase/DH_mid-dom_sf"/>
</dbReference>
<dbReference type="AlphaFoldDB" id="A0A2T2XJR8"/>
<evidence type="ECO:0000256" key="4">
    <source>
        <dbReference type="ARBA" id="ARBA00022827"/>
    </source>
</evidence>
<dbReference type="GO" id="GO:0005737">
    <property type="term" value="C:cytoplasm"/>
    <property type="evidence" value="ECO:0007669"/>
    <property type="project" value="TreeGrafter"/>
</dbReference>
<proteinExistence type="inferred from homology"/>
<dbReference type="PIRSF" id="PIRSF016578">
    <property type="entry name" value="HsaA"/>
    <property type="match status" value="1"/>
</dbReference>
<dbReference type="Pfam" id="PF02771">
    <property type="entry name" value="Acyl-CoA_dh_N"/>
    <property type="match status" value="1"/>
</dbReference>
<dbReference type="GO" id="GO:0033539">
    <property type="term" value="P:fatty acid beta-oxidation using acyl-CoA dehydrogenase"/>
    <property type="evidence" value="ECO:0007669"/>
    <property type="project" value="TreeGrafter"/>
</dbReference>
<dbReference type="SUPFAM" id="SSF56645">
    <property type="entry name" value="Acyl-CoA dehydrogenase NM domain-like"/>
    <property type="match status" value="1"/>
</dbReference>
<evidence type="ECO:0000313" key="10">
    <source>
        <dbReference type="EMBL" id="PSR34730.1"/>
    </source>
</evidence>